<name>A0A840MP06_9PROT</name>
<keyword evidence="1" id="KW-0472">Membrane</keyword>
<feature type="transmembrane region" description="Helical" evidence="1">
    <location>
        <begin position="299"/>
        <end position="328"/>
    </location>
</feature>
<feature type="transmembrane region" description="Helical" evidence="1">
    <location>
        <begin position="208"/>
        <end position="227"/>
    </location>
</feature>
<protein>
    <submittedName>
        <fullName evidence="2">Putative PurR-regulated permease PerM</fullName>
    </submittedName>
</protein>
<keyword evidence="1" id="KW-0812">Transmembrane</keyword>
<gene>
    <name evidence="2" type="ORF">HNQ59_002112</name>
</gene>
<dbReference type="RefSeq" id="WP_184038699.1">
    <property type="nucleotide sequence ID" value="NZ_JACHHY010000011.1"/>
</dbReference>
<evidence type="ECO:0000256" key="1">
    <source>
        <dbReference type="SAM" id="Phobius"/>
    </source>
</evidence>
<dbReference type="Proteomes" id="UP000575898">
    <property type="component" value="Unassembled WGS sequence"/>
</dbReference>
<keyword evidence="1" id="KW-1133">Transmembrane helix</keyword>
<dbReference type="EMBL" id="JACHHY010000011">
    <property type="protein sequence ID" value="MBB5018819.1"/>
    <property type="molecule type" value="Genomic_DNA"/>
</dbReference>
<reference evidence="2 3" key="1">
    <citation type="submission" date="2020-08" db="EMBL/GenBank/DDBJ databases">
        <title>Genomic Encyclopedia of Type Strains, Phase IV (KMG-IV): sequencing the most valuable type-strain genomes for metagenomic binning, comparative biology and taxonomic classification.</title>
        <authorList>
            <person name="Goeker M."/>
        </authorList>
    </citation>
    <scope>NUCLEOTIDE SEQUENCE [LARGE SCALE GENOMIC DNA]</scope>
    <source>
        <strain evidence="2 3">DSM 27165</strain>
    </source>
</reference>
<proteinExistence type="predicted"/>
<feature type="transmembrane region" description="Helical" evidence="1">
    <location>
        <begin position="15"/>
        <end position="44"/>
    </location>
</feature>
<sequence>MNTAFTRWTPASLRFAAFAFSAALFLLTVYGGMLVPLFTGLLTFWWVESLSRVLFGRLSSGRAKWLAVSTVAIVVVGLLTAVVTGVTFFFKPHGMLEALLQEMADAVDSSRTWLPEMIAKYLPPRSELLSEVGRLLREHAAMVGNIGLGAVKVLGYALLGMLLGAMIAFSDLIELTKLGPVSNQLFTQMGAIRLAFSRIVSAQVKISALNTTLTGLYLAVALPLLGVHLPFVKTMIVVTFICGLLPVIGNLISNTVVFLLSLHHSFGAAAGALGYLIVIHKLEYFFNARIVGGEIKAKAWEILLVMLLMERIFGPVGVVAAPVFYAWFKDEWKRWDVPAFK</sequence>
<feature type="transmembrane region" description="Helical" evidence="1">
    <location>
        <begin position="234"/>
        <end position="252"/>
    </location>
</feature>
<evidence type="ECO:0000313" key="3">
    <source>
        <dbReference type="Proteomes" id="UP000575898"/>
    </source>
</evidence>
<dbReference type="AlphaFoldDB" id="A0A840MP06"/>
<comment type="caution">
    <text evidence="2">The sequence shown here is derived from an EMBL/GenBank/DDBJ whole genome shotgun (WGS) entry which is preliminary data.</text>
</comment>
<organism evidence="2 3">
    <name type="scientific">Chitinivorax tropicus</name>
    <dbReference type="NCBI Taxonomy" id="714531"/>
    <lineage>
        <taxon>Bacteria</taxon>
        <taxon>Pseudomonadati</taxon>
        <taxon>Pseudomonadota</taxon>
        <taxon>Betaproteobacteria</taxon>
        <taxon>Chitinivorax</taxon>
    </lineage>
</organism>
<feature type="transmembrane region" description="Helical" evidence="1">
    <location>
        <begin position="153"/>
        <end position="173"/>
    </location>
</feature>
<feature type="transmembrane region" description="Helical" evidence="1">
    <location>
        <begin position="65"/>
        <end position="90"/>
    </location>
</feature>
<keyword evidence="3" id="KW-1185">Reference proteome</keyword>
<evidence type="ECO:0000313" key="2">
    <source>
        <dbReference type="EMBL" id="MBB5018819.1"/>
    </source>
</evidence>
<accession>A0A840MP06</accession>